<gene>
    <name evidence="1" type="ORF">O4328_29130</name>
    <name evidence="2" type="ORF">Q5707_38710</name>
</gene>
<protein>
    <submittedName>
        <fullName evidence="2">Uncharacterized protein</fullName>
    </submittedName>
</protein>
<accession>A0AAX3YTP2</accession>
<reference evidence="1" key="1">
    <citation type="submission" date="2022-12" db="EMBL/GenBank/DDBJ databases">
        <authorList>
            <person name="Krivoruchko A.V."/>
            <person name="Elkin A."/>
        </authorList>
    </citation>
    <scope>NUCLEOTIDE SEQUENCE</scope>
    <source>
        <strain evidence="1">IEGM 249</strain>
    </source>
</reference>
<sequence length="30" mass="3097">MAVACGAFAVGTAQSGVWGGRGYRRGKLIR</sequence>
<evidence type="ECO:0000313" key="1">
    <source>
        <dbReference type="EMBL" id="MCZ4587706.1"/>
    </source>
</evidence>
<proteinExistence type="predicted"/>
<keyword evidence="2" id="KW-0614">Plasmid</keyword>
<keyword evidence="3" id="KW-1185">Reference proteome</keyword>
<name>A0AAX3YTP2_RHOOP</name>
<dbReference type="Proteomes" id="UP001066327">
    <property type="component" value="Unassembled WGS sequence"/>
</dbReference>
<dbReference type="AlphaFoldDB" id="A0AAX3YTP2"/>
<evidence type="ECO:0000313" key="2">
    <source>
        <dbReference type="EMBL" id="WLF51488.1"/>
    </source>
</evidence>
<dbReference type="Proteomes" id="UP001231166">
    <property type="component" value="Plasmid pRho-VOC14-C342"/>
</dbReference>
<evidence type="ECO:0000313" key="3">
    <source>
        <dbReference type="Proteomes" id="UP001066327"/>
    </source>
</evidence>
<evidence type="ECO:0000313" key="4">
    <source>
        <dbReference type="Proteomes" id="UP001231166"/>
    </source>
</evidence>
<reference evidence="2" key="2">
    <citation type="submission" date="2023-07" db="EMBL/GenBank/DDBJ databases">
        <title>Genomic analysis of Rhodococcus opacus VOC-14 with glycol ethers degradation activity.</title>
        <authorList>
            <person name="Narkevich D.A."/>
            <person name="Hlushen A.M."/>
            <person name="Akhremchuk A.E."/>
            <person name="Sikolenko M.A."/>
            <person name="Valentovich L.N."/>
        </authorList>
    </citation>
    <scope>NUCLEOTIDE SEQUENCE</scope>
    <source>
        <strain evidence="2">VOC-14</strain>
        <plasmid evidence="2">pRho-VOC14-C342</plasmid>
    </source>
</reference>
<dbReference type="RefSeq" id="WP_269592074.1">
    <property type="nucleotide sequence ID" value="NZ_CP130954.1"/>
</dbReference>
<geneLocation type="plasmid" evidence="2 4">
    <name>pRho-VOC14-C342</name>
</geneLocation>
<dbReference type="EMBL" id="CP130954">
    <property type="protein sequence ID" value="WLF51488.1"/>
    <property type="molecule type" value="Genomic_DNA"/>
</dbReference>
<organism evidence="2 4">
    <name type="scientific">Rhodococcus opacus</name>
    <name type="common">Nocardia opaca</name>
    <dbReference type="NCBI Taxonomy" id="37919"/>
    <lineage>
        <taxon>Bacteria</taxon>
        <taxon>Bacillati</taxon>
        <taxon>Actinomycetota</taxon>
        <taxon>Actinomycetes</taxon>
        <taxon>Mycobacteriales</taxon>
        <taxon>Nocardiaceae</taxon>
        <taxon>Rhodococcus</taxon>
    </lineage>
</organism>
<dbReference type="EMBL" id="JAPWIS010000017">
    <property type="protein sequence ID" value="MCZ4587706.1"/>
    <property type="molecule type" value="Genomic_DNA"/>
</dbReference>